<organism evidence="4 5">
    <name type="scientific">Methylopila henanensis</name>
    <dbReference type="NCBI Taxonomy" id="873516"/>
    <lineage>
        <taxon>Bacteria</taxon>
        <taxon>Pseudomonadati</taxon>
        <taxon>Pseudomonadota</taxon>
        <taxon>Alphaproteobacteria</taxon>
        <taxon>Hyphomicrobiales</taxon>
        <taxon>Methylopilaceae</taxon>
        <taxon>Methylopila</taxon>
    </lineage>
</organism>
<proteinExistence type="predicted"/>
<dbReference type="Proteomes" id="UP001597308">
    <property type="component" value="Unassembled WGS sequence"/>
</dbReference>
<protein>
    <recommendedName>
        <fullName evidence="6">Chromosome partitioning protein ParA</fullName>
    </recommendedName>
</protein>
<keyword evidence="3" id="KW-1133">Transmembrane helix</keyword>
<sequence length="301" mass="31776">MVEPALYAAFGACVATLILLLFLPLFWNRAVRLTTRRLAGRLPVSVSEIVAAQDRLRAEHAVSLRATERRAETMLAEAARERVEAGALRAGQLALKAEAADLRETVKRLETQNALHRGDLDRTSAEFADALKALDAAKSDARAANRGRDVARKEALAAQTAAEGLRVDLAAAEAALVSARASLAETEARLARTQNALTLIEAEAASKTALLAEAQAQRLAAEKRLVEETAALVAARATSARGAAPSPASDDDLMLELRTKLDELADAIVRAEDGRPVEPARAKPQPPAAASGVTGLLPSHA</sequence>
<evidence type="ECO:0000256" key="3">
    <source>
        <dbReference type="SAM" id="Phobius"/>
    </source>
</evidence>
<comment type="caution">
    <text evidence="4">The sequence shown here is derived from an EMBL/GenBank/DDBJ whole genome shotgun (WGS) entry which is preliminary data.</text>
</comment>
<reference evidence="5" key="1">
    <citation type="journal article" date="2019" name="Int. J. Syst. Evol. Microbiol.">
        <title>The Global Catalogue of Microorganisms (GCM) 10K type strain sequencing project: providing services to taxonomists for standard genome sequencing and annotation.</title>
        <authorList>
            <consortium name="The Broad Institute Genomics Platform"/>
            <consortium name="The Broad Institute Genome Sequencing Center for Infectious Disease"/>
            <person name="Wu L."/>
            <person name="Ma J."/>
        </authorList>
    </citation>
    <scope>NUCLEOTIDE SEQUENCE [LARGE SCALE GENOMIC DNA]</scope>
    <source>
        <strain evidence="5">KCTC 23707</strain>
    </source>
</reference>
<feature type="transmembrane region" description="Helical" evidence="3">
    <location>
        <begin position="6"/>
        <end position="27"/>
    </location>
</feature>
<feature type="region of interest" description="Disordered" evidence="2">
    <location>
        <begin position="272"/>
        <end position="301"/>
    </location>
</feature>
<name>A0ABW4K8K2_9HYPH</name>
<feature type="coiled-coil region" evidence="1">
    <location>
        <begin position="64"/>
        <end position="119"/>
    </location>
</feature>
<dbReference type="RefSeq" id="WP_378798548.1">
    <property type="nucleotide sequence ID" value="NZ_JBHUER010000004.1"/>
</dbReference>
<evidence type="ECO:0000256" key="2">
    <source>
        <dbReference type="SAM" id="MobiDB-lite"/>
    </source>
</evidence>
<gene>
    <name evidence="4" type="ORF">ACFSCV_07605</name>
</gene>
<evidence type="ECO:0008006" key="6">
    <source>
        <dbReference type="Google" id="ProtNLM"/>
    </source>
</evidence>
<dbReference type="EMBL" id="JBHUER010000004">
    <property type="protein sequence ID" value="MFD1702868.1"/>
    <property type="molecule type" value="Genomic_DNA"/>
</dbReference>
<accession>A0ABW4K8K2</accession>
<feature type="compositionally biased region" description="Basic and acidic residues" evidence="2">
    <location>
        <begin position="272"/>
        <end position="281"/>
    </location>
</feature>
<keyword evidence="3" id="KW-0812">Transmembrane</keyword>
<evidence type="ECO:0000256" key="1">
    <source>
        <dbReference type="SAM" id="Coils"/>
    </source>
</evidence>
<keyword evidence="5" id="KW-1185">Reference proteome</keyword>
<keyword evidence="3" id="KW-0472">Membrane</keyword>
<evidence type="ECO:0000313" key="5">
    <source>
        <dbReference type="Proteomes" id="UP001597308"/>
    </source>
</evidence>
<evidence type="ECO:0000313" key="4">
    <source>
        <dbReference type="EMBL" id="MFD1702868.1"/>
    </source>
</evidence>
<keyword evidence="1" id="KW-0175">Coiled coil</keyword>